<evidence type="ECO:0000313" key="1">
    <source>
        <dbReference type="EMBL" id="KAK8579181.1"/>
    </source>
</evidence>
<comment type="caution">
    <text evidence="1">The sequence shown here is derived from an EMBL/GenBank/DDBJ whole genome shotgun (WGS) entry which is preliminary data.</text>
</comment>
<dbReference type="EMBL" id="JBBPBM010000006">
    <property type="protein sequence ID" value="KAK8579181.1"/>
    <property type="molecule type" value="Genomic_DNA"/>
</dbReference>
<proteinExistence type="predicted"/>
<organism evidence="1 2">
    <name type="scientific">Hibiscus sabdariffa</name>
    <name type="common">roselle</name>
    <dbReference type="NCBI Taxonomy" id="183260"/>
    <lineage>
        <taxon>Eukaryota</taxon>
        <taxon>Viridiplantae</taxon>
        <taxon>Streptophyta</taxon>
        <taxon>Embryophyta</taxon>
        <taxon>Tracheophyta</taxon>
        <taxon>Spermatophyta</taxon>
        <taxon>Magnoliopsida</taxon>
        <taxon>eudicotyledons</taxon>
        <taxon>Gunneridae</taxon>
        <taxon>Pentapetalae</taxon>
        <taxon>rosids</taxon>
        <taxon>malvids</taxon>
        <taxon>Malvales</taxon>
        <taxon>Malvaceae</taxon>
        <taxon>Malvoideae</taxon>
        <taxon>Hibiscus</taxon>
    </lineage>
</organism>
<accession>A0ABR2FE77</accession>
<keyword evidence="2" id="KW-1185">Reference proteome</keyword>
<evidence type="ECO:0000313" key="2">
    <source>
        <dbReference type="Proteomes" id="UP001472677"/>
    </source>
</evidence>
<sequence length="118" mass="13598">MDSGTWEWQDDPSGLYFVRSGYRWLLNVELAPSSDPNSLEEDWRKYFIVTLWAICGSRNKLLHEGISQTVEDIILFLKMYIQEVNASSLPRPSPSIVRIDHWSPPTNDLLKANSTMVL</sequence>
<name>A0ABR2FE77_9ROSI</name>
<reference evidence="1 2" key="1">
    <citation type="journal article" date="2024" name="G3 (Bethesda)">
        <title>Genome assembly of Hibiscus sabdariffa L. provides insights into metabolisms of medicinal natural products.</title>
        <authorList>
            <person name="Kim T."/>
        </authorList>
    </citation>
    <scope>NUCLEOTIDE SEQUENCE [LARGE SCALE GENOMIC DNA]</scope>
    <source>
        <strain evidence="1">TK-2024</strain>
        <tissue evidence="1">Old leaves</tissue>
    </source>
</reference>
<dbReference type="Proteomes" id="UP001472677">
    <property type="component" value="Unassembled WGS sequence"/>
</dbReference>
<gene>
    <name evidence="1" type="ORF">V6N12_069510</name>
</gene>
<protein>
    <submittedName>
        <fullName evidence="1">Uncharacterized protein</fullName>
    </submittedName>
</protein>